<evidence type="ECO:0000256" key="1">
    <source>
        <dbReference type="SAM" id="Phobius"/>
    </source>
</evidence>
<dbReference type="EMBL" id="AMFJ01000462">
    <property type="protein sequence ID" value="EKE27606.1"/>
    <property type="molecule type" value="Genomic_DNA"/>
</dbReference>
<accession>K2F909</accession>
<reference evidence="2" key="1">
    <citation type="journal article" date="2012" name="Science">
        <title>Fermentation, hydrogen, and sulfur metabolism in multiple uncultivated bacterial phyla.</title>
        <authorList>
            <person name="Wrighton K.C."/>
            <person name="Thomas B.C."/>
            <person name="Sharon I."/>
            <person name="Miller C.S."/>
            <person name="Castelle C.J."/>
            <person name="VerBerkmoes N.C."/>
            <person name="Wilkins M.J."/>
            <person name="Hettich R.L."/>
            <person name="Lipton M.S."/>
            <person name="Williams K.H."/>
            <person name="Long P.E."/>
            <person name="Banfield J.F."/>
        </authorList>
    </citation>
    <scope>NUCLEOTIDE SEQUENCE [LARGE SCALE GENOMIC DNA]</scope>
</reference>
<keyword evidence="1" id="KW-0472">Membrane</keyword>
<dbReference type="SUPFAM" id="SSF56300">
    <property type="entry name" value="Metallo-dependent phosphatases"/>
    <property type="match status" value="1"/>
</dbReference>
<dbReference type="InterPro" id="IPR051158">
    <property type="entry name" value="Metallophosphoesterase_sf"/>
</dbReference>
<feature type="transmembrane region" description="Helical" evidence="1">
    <location>
        <begin position="36"/>
        <end position="55"/>
    </location>
</feature>
<protein>
    <recommendedName>
        <fullName evidence="3">Metallophosphoesterase</fullName>
    </recommendedName>
</protein>
<dbReference type="PANTHER" id="PTHR31302:SF0">
    <property type="entry name" value="TRANSMEMBRANE PROTEIN WITH METALLOPHOSPHOESTERASE DOMAIN"/>
    <property type="match status" value="1"/>
</dbReference>
<organism evidence="2">
    <name type="scientific">uncultured bacterium</name>
    <name type="common">gcode 4</name>
    <dbReference type="NCBI Taxonomy" id="1234023"/>
    <lineage>
        <taxon>Bacteria</taxon>
        <taxon>environmental samples</taxon>
    </lineage>
</organism>
<dbReference type="AlphaFoldDB" id="K2F909"/>
<name>K2F909_9BACT</name>
<evidence type="ECO:0000313" key="2">
    <source>
        <dbReference type="EMBL" id="EKE27606.1"/>
    </source>
</evidence>
<comment type="caution">
    <text evidence="2">The sequence shown here is derived from an EMBL/GenBank/DDBJ whole genome shotgun (WGS) entry which is preliminary data.</text>
</comment>
<evidence type="ECO:0008006" key="3">
    <source>
        <dbReference type="Google" id="ProtNLM"/>
    </source>
</evidence>
<dbReference type="Gene3D" id="3.60.21.10">
    <property type="match status" value="1"/>
</dbReference>
<keyword evidence="1" id="KW-1133">Transmembrane helix</keyword>
<proteinExistence type="predicted"/>
<feature type="transmembrane region" description="Helical" evidence="1">
    <location>
        <begin position="6"/>
        <end position="24"/>
    </location>
</feature>
<gene>
    <name evidence="2" type="ORF">ACD_3C00188G0022</name>
</gene>
<dbReference type="PANTHER" id="PTHR31302">
    <property type="entry name" value="TRANSMEMBRANE PROTEIN WITH METALLOPHOSPHOESTERASE DOMAIN-RELATED"/>
    <property type="match status" value="1"/>
</dbReference>
<dbReference type="InterPro" id="IPR029052">
    <property type="entry name" value="Metallo-depent_PP-like"/>
</dbReference>
<feature type="transmembrane region" description="Helical" evidence="1">
    <location>
        <begin position="67"/>
        <end position="90"/>
    </location>
</feature>
<sequence length="358" mass="43482">MSRLIFPIVAILILLWMNTLFLWHTYRFFWNRIWPWFYVYSVLLSLIFPASIIFHNLSSNIFTKYFYAIWALWLGIVFLWIFVWLLYDIWFFFWKSQTPIKWYVWIGTMILLTAYWYYNQAAPIIKNIEIPVKNLENEIKIWYLSDVHVSWLHDLSYLDSIIEKLNGMDIDVVMINWDLVDGTSFERHGFKNLDNIKVPVFVTFWNHESYVWNEYALSLLKDTKARILHNEVVEFNWLQILGSEDIMWLDYDYNKGRLENVLSNMKWDRSKPSLLLLHEPVGPEISDKHGIDVQLAWHTHNWQIWPFTLLVKHYFPYMTWLYKVWNLSLYVSPGSWIWWPPMRIGSKSEITHITLTKE</sequence>
<feature type="transmembrane region" description="Helical" evidence="1">
    <location>
        <begin position="102"/>
        <end position="118"/>
    </location>
</feature>
<keyword evidence="1" id="KW-0812">Transmembrane</keyword>